<feature type="compositionally biased region" description="Low complexity" evidence="1">
    <location>
        <begin position="36"/>
        <end position="45"/>
    </location>
</feature>
<dbReference type="Proteomes" id="UP000028838">
    <property type="component" value="Unassembled WGS sequence"/>
</dbReference>
<feature type="compositionally biased region" description="Basic and acidic residues" evidence="1">
    <location>
        <begin position="26"/>
        <end position="35"/>
    </location>
</feature>
<name>A0A086JSH2_TOXGO</name>
<feature type="compositionally biased region" description="Basic and acidic residues" evidence="1">
    <location>
        <begin position="246"/>
        <end position="256"/>
    </location>
</feature>
<feature type="compositionally biased region" description="Basic and acidic residues" evidence="1">
    <location>
        <begin position="155"/>
        <end position="171"/>
    </location>
</feature>
<dbReference type="AlphaFoldDB" id="A0A086JSH2"/>
<accession>A0A086JSH2</accession>
<feature type="region of interest" description="Disordered" evidence="1">
    <location>
        <begin position="1"/>
        <end position="71"/>
    </location>
</feature>
<feature type="compositionally biased region" description="Basic residues" evidence="1">
    <location>
        <begin position="229"/>
        <end position="245"/>
    </location>
</feature>
<protein>
    <submittedName>
        <fullName evidence="2">Uncharacterized protein</fullName>
    </submittedName>
</protein>
<proteinExistence type="predicted"/>
<reference evidence="2 3" key="1">
    <citation type="submission" date="2014-07" db="EMBL/GenBank/DDBJ databases">
        <authorList>
            <person name="Sibley D."/>
            <person name="Venepally P."/>
            <person name="Karamycheva S."/>
            <person name="Hadjithomas M."/>
            <person name="Khan A."/>
            <person name="Brunk B."/>
            <person name="Roos D."/>
            <person name="Caler E."/>
            <person name="Lorenzi H."/>
        </authorList>
    </citation>
    <scope>NUCLEOTIDE SEQUENCE [LARGE SCALE GENOMIC DNA]</scope>
    <source>
        <strain evidence="2 3">FOU</strain>
    </source>
</reference>
<feature type="compositionally biased region" description="Basic and acidic residues" evidence="1">
    <location>
        <begin position="117"/>
        <end position="128"/>
    </location>
</feature>
<organism evidence="2 3">
    <name type="scientific">Toxoplasma gondii FOU</name>
    <dbReference type="NCBI Taxonomy" id="943167"/>
    <lineage>
        <taxon>Eukaryota</taxon>
        <taxon>Sar</taxon>
        <taxon>Alveolata</taxon>
        <taxon>Apicomplexa</taxon>
        <taxon>Conoidasida</taxon>
        <taxon>Coccidia</taxon>
        <taxon>Eucoccidiorida</taxon>
        <taxon>Eimeriorina</taxon>
        <taxon>Sarcocystidae</taxon>
        <taxon>Toxoplasma</taxon>
    </lineage>
</organism>
<evidence type="ECO:0000256" key="1">
    <source>
        <dbReference type="SAM" id="MobiDB-lite"/>
    </source>
</evidence>
<feature type="compositionally biased region" description="Basic and acidic residues" evidence="1">
    <location>
        <begin position="93"/>
        <end position="107"/>
    </location>
</feature>
<dbReference type="EMBL" id="AEYH02002760">
    <property type="protein sequence ID" value="KFG35090.1"/>
    <property type="molecule type" value="Genomic_DNA"/>
</dbReference>
<dbReference type="VEuPathDB" id="ToxoDB:TGFOU_235430"/>
<feature type="compositionally biased region" description="Low complexity" evidence="1">
    <location>
        <begin position="212"/>
        <end position="228"/>
    </location>
</feature>
<gene>
    <name evidence="2" type="ORF">TGFOU_235430</name>
</gene>
<comment type="caution">
    <text evidence="2">The sequence shown here is derived from an EMBL/GenBank/DDBJ whole genome shotgun (WGS) entry which is preliminary data.</text>
</comment>
<feature type="region of interest" description="Disordered" evidence="1">
    <location>
        <begin position="86"/>
        <end position="171"/>
    </location>
</feature>
<evidence type="ECO:0000313" key="3">
    <source>
        <dbReference type="Proteomes" id="UP000028838"/>
    </source>
</evidence>
<feature type="region of interest" description="Disordered" evidence="1">
    <location>
        <begin position="212"/>
        <end position="273"/>
    </location>
</feature>
<feature type="compositionally biased region" description="Basic and acidic residues" evidence="1">
    <location>
        <begin position="47"/>
        <end position="65"/>
    </location>
</feature>
<evidence type="ECO:0000313" key="2">
    <source>
        <dbReference type="EMBL" id="KFG35090.1"/>
    </source>
</evidence>
<sequence length="285" mass="32592">MNGETFEGEKNSGSPRLASELVARNAGERRREGGRTRLSGRLSGEAYEARRQPEKLGDEGGEARRKSPRVRFKTAARVCVCGATYRREKRNTRRGEQKKPAKNETRSRGWTGGAGERSQKERALESFRKATRFCSTNTAETKSRERAGIKSPFSAKERDGERSRRDTKETSCFLRRIEKNRQWTRGDEERKFFLALSPGRDKLPILFSSVYAEDASSPSSSFPSTFLRLSKKRKRDGSGRRRPRKISCERERSESKKRVKKSEQSSFPHNPLLSREGICLPLLRL</sequence>